<keyword evidence="5 7" id="KW-0648">Protein biosynthesis</keyword>
<comment type="catalytic activity">
    <reaction evidence="7">
        <text>tRNA(Glu) + L-glutamate + ATP = L-glutamyl-tRNA(Glu) + AMP + diphosphate</text>
        <dbReference type="Rhea" id="RHEA:23540"/>
        <dbReference type="Rhea" id="RHEA-COMP:9663"/>
        <dbReference type="Rhea" id="RHEA-COMP:9680"/>
        <dbReference type="ChEBI" id="CHEBI:29985"/>
        <dbReference type="ChEBI" id="CHEBI:30616"/>
        <dbReference type="ChEBI" id="CHEBI:33019"/>
        <dbReference type="ChEBI" id="CHEBI:78442"/>
        <dbReference type="ChEBI" id="CHEBI:78520"/>
        <dbReference type="ChEBI" id="CHEBI:456215"/>
        <dbReference type="EC" id="6.1.1.17"/>
    </reaction>
</comment>
<evidence type="ECO:0000259" key="9">
    <source>
        <dbReference type="Pfam" id="PF19269"/>
    </source>
</evidence>
<evidence type="ECO:0000256" key="3">
    <source>
        <dbReference type="ARBA" id="ARBA00022741"/>
    </source>
</evidence>
<dbReference type="InterPro" id="IPR033910">
    <property type="entry name" value="GluRS_core"/>
</dbReference>
<keyword evidence="6 7" id="KW-0030">Aminoacyl-tRNA synthetase</keyword>
<dbReference type="PRINTS" id="PR00987">
    <property type="entry name" value="TRNASYNTHGLU"/>
</dbReference>
<feature type="short sequence motif" description="'HIGH' region" evidence="7">
    <location>
        <begin position="8"/>
        <end position="18"/>
    </location>
</feature>
<feature type="short sequence motif" description="'KMSKS' region" evidence="7">
    <location>
        <begin position="250"/>
        <end position="254"/>
    </location>
</feature>
<dbReference type="InterPro" id="IPR014729">
    <property type="entry name" value="Rossmann-like_a/b/a_fold"/>
</dbReference>
<comment type="subunit">
    <text evidence="7">Monomer.</text>
</comment>
<name>A0A841GHX6_9BACT</name>
<dbReference type="RefSeq" id="WP_184619904.1">
    <property type="nucleotide sequence ID" value="NZ_JACHEX010000005.1"/>
</dbReference>
<reference evidence="10 11" key="1">
    <citation type="submission" date="2020-08" db="EMBL/GenBank/DDBJ databases">
        <title>Genomic Encyclopedia of Type Strains, Phase IV (KMG-IV): sequencing the most valuable type-strain genomes for metagenomic binning, comparative biology and taxonomic classification.</title>
        <authorList>
            <person name="Goeker M."/>
        </authorList>
    </citation>
    <scope>NUCLEOTIDE SEQUENCE [LARGE SCALE GENOMIC DNA]</scope>
    <source>
        <strain evidence="10 11">DSM 13481</strain>
    </source>
</reference>
<keyword evidence="7" id="KW-0963">Cytoplasm</keyword>
<comment type="function">
    <text evidence="7">Catalyzes the attachment of glutamate to tRNA(Glu) in a two-step reaction: glutamate is first activated by ATP to form Glu-AMP and then transferred to the acceptor end of tRNA(Glu).</text>
</comment>
<keyword evidence="3 7" id="KW-0547">Nucleotide-binding</keyword>
<evidence type="ECO:0000256" key="1">
    <source>
        <dbReference type="ARBA" id="ARBA00007894"/>
    </source>
</evidence>
<dbReference type="FunFam" id="3.40.50.620:FF:000045">
    <property type="entry name" value="Glutamate--tRNA ligase, mitochondrial"/>
    <property type="match status" value="1"/>
</dbReference>
<feature type="binding site" evidence="7">
    <location>
        <position position="253"/>
    </location>
    <ligand>
        <name>ATP</name>
        <dbReference type="ChEBI" id="CHEBI:30616"/>
    </ligand>
</feature>
<accession>A0A841GHX6</accession>
<dbReference type="InterPro" id="IPR008925">
    <property type="entry name" value="aa_tRNA-synth_I_cd-bd_sf"/>
</dbReference>
<organism evidence="10 11">
    <name type="scientific">Thermosipho japonicus</name>
    <dbReference type="NCBI Taxonomy" id="90323"/>
    <lineage>
        <taxon>Bacteria</taxon>
        <taxon>Thermotogati</taxon>
        <taxon>Thermotogota</taxon>
        <taxon>Thermotogae</taxon>
        <taxon>Thermotogales</taxon>
        <taxon>Fervidobacteriaceae</taxon>
        <taxon>Thermosipho</taxon>
    </lineage>
</organism>
<dbReference type="InterPro" id="IPR000924">
    <property type="entry name" value="Glu/Gln-tRNA-synth"/>
</dbReference>
<keyword evidence="2 7" id="KW-0436">Ligase</keyword>
<dbReference type="Pfam" id="PF19269">
    <property type="entry name" value="Anticodon_2"/>
    <property type="match status" value="1"/>
</dbReference>
<evidence type="ECO:0000256" key="7">
    <source>
        <dbReference type="HAMAP-Rule" id="MF_00022"/>
    </source>
</evidence>
<evidence type="ECO:0000259" key="8">
    <source>
        <dbReference type="Pfam" id="PF00749"/>
    </source>
</evidence>
<evidence type="ECO:0000313" key="10">
    <source>
        <dbReference type="EMBL" id="MBB6063326.1"/>
    </source>
</evidence>
<dbReference type="GO" id="GO:0004818">
    <property type="term" value="F:glutamate-tRNA ligase activity"/>
    <property type="evidence" value="ECO:0007669"/>
    <property type="project" value="UniProtKB-UniRule"/>
</dbReference>
<dbReference type="EMBL" id="JACHEX010000005">
    <property type="protein sequence ID" value="MBB6063326.1"/>
    <property type="molecule type" value="Genomic_DNA"/>
</dbReference>
<dbReference type="GO" id="GO:0005524">
    <property type="term" value="F:ATP binding"/>
    <property type="evidence" value="ECO:0007669"/>
    <property type="project" value="UniProtKB-UniRule"/>
</dbReference>
<keyword evidence="11" id="KW-1185">Reference proteome</keyword>
<evidence type="ECO:0000256" key="4">
    <source>
        <dbReference type="ARBA" id="ARBA00022840"/>
    </source>
</evidence>
<evidence type="ECO:0000256" key="2">
    <source>
        <dbReference type="ARBA" id="ARBA00022598"/>
    </source>
</evidence>
<dbReference type="GO" id="GO:0006424">
    <property type="term" value="P:glutamyl-tRNA aminoacylation"/>
    <property type="evidence" value="ECO:0007669"/>
    <property type="project" value="UniProtKB-UniRule"/>
</dbReference>
<dbReference type="SUPFAM" id="SSF52374">
    <property type="entry name" value="Nucleotidylyl transferase"/>
    <property type="match status" value="1"/>
</dbReference>
<evidence type="ECO:0000256" key="5">
    <source>
        <dbReference type="ARBA" id="ARBA00022917"/>
    </source>
</evidence>
<dbReference type="AlphaFoldDB" id="A0A841GHX6"/>
<dbReference type="PROSITE" id="PS00178">
    <property type="entry name" value="AA_TRNA_LIGASE_I"/>
    <property type="match status" value="1"/>
</dbReference>
<dbReference type="Proteomes" id="UP000555828">
    <property type="component" value="Unassembled WGS sequence"/>
</dbReference>
<dbReference type="PANTHER" id="PTHR43311">
    <property type="entry name" value="GLUTAMATE--TRNA LIGASE"/>
    <property type="match status" value="1"/>
</dbReference>
<feature type="domain" description="Aminoacyl-tRNA synthetase class I anticodon-binding" evidence="9">
    <location>
        <begin position="338"/>
        <end position="471"/>
    </location>
</feature>
<dbReference type="InterPro" id="IPR004527">
    <property type="entry name" value="Glu-tRNA-ligase_bac/mito"/>
</dbReference>
<comment type="caution">
    <text evidence="7">Lacks conserved residue(s) required for the propagation of feature annotation.</text>
</comment>
<keyword evidence="4 7" id="KW-0067">ATP-binding</keyword>
<dbReference type="GO" id="GO:0005829">
    <property type="term" value="C:cytosol"/>
    <property type="evidence" value="ECO:0007669"/>
    <property type="project" value="TreeGrafter"/>
</dbReference>
<dbReference type="InterPro" id="IPR045462">
    <property type="entry name" value="aa-tRNA-synth_I_cd-bd"/>
</dbReference>
<protein>
    <recommendedName>
        <fullName evidence="7">Glutamate--tRNA ligase</fullName>
        <ecNumber evidence="7">6.1.1.17</ecNumber>
    </recommendedName>
    <alternativeName>
        <fullName evidence="7">Glutamyl-tRNA synthetase</fullName>
        <shortName evidence="7">GluRS</shortName>
    </alternativeName>
</protein>
<dbReference type="HAMAP" id="MF_00022">
    <property type="entry name" value="Glu_tRNA_synth_type1"/>
    <property type="match status" value="1"/>
</dbReference>
<dbReference type="InterPro" id="IPR020751">
    <property type="entry name" value="aa-tRNA-synth_I_codon-bd_sub2"/>
</dbReference>
<comment type="subcellular location">
    <subcellularLocation>
        <location evidence="7">Cytoplasm</location>
    </subcellularLocation>
</comment>
<dbReference type="GO" id="GO:0000049">
    <property type="term" value="F:tRNA binding"/>
    <property type="evidence" value="ECO:0007669"/>
    <property type="project" value="InterPro"/>
</dbReference>
<dbReference type="PANTHER" id="PTHR43311:SF2">
    <property type="entry name" value="GLUTAMATE--TRNA LIGASE, MITOCHONDRIAL-RELATED"/>
    <property type="match status" value="1"/>
</dbReference>
<feature type="domain" description="Glutamyl/glutaminyl-tRNA synthetase class Ib catalytic" evidence="8">
    <location>
        <begin position="1"/>
        <end position="319"/>
    </location>
</feature>
<proteinExistence type="inferred from homology"/>
<dbReference type="InterPro" id="IPR020058">
    <property type="entry name" value="Glu/Gln-tRNA-synth_Ib_cat-dom"/>
</dbReference>
<dbReference type="CDD" id="cd00808">
    <property type="entry name" value="GluRS_core"/>
    <property type="match status" value="1"/>
</dbReference>
<evidence type="ECO:0000313" key="11">
    <source>
        <dbReference type="Proteomes" id="UP000555828"/>
    </source>
</evidence>
<sequence length="473" mass="55170">MVRLRFAPSPTGYLHVGGARTALFNFLYARKMNGKFILRIEDTDLERSEKEFEEGLIESMKWLGLNWDEGPDVGGEYGPYRQSERLDIYNKYAQKLVEEGKAYKVYAYPEEIEKLREELLSQGKAPHYTREMLESFTTPERIKEYEEKGLKPAIYFQMPRKEYVLNDIVKGQVVFKEGTLGDFAIIRSNGVPIYNFACVIDDYLMKITHVIRGDDHLSNTVKQLAIYEALGWNPPEFGHVSMILGPDAKKLSKRHGATSVEEFKERGYLPQAVVNFLALLGWSHPEGKEIMSLEELINAFSLDRLGKNPAIFDPQKLKWMNAEHFRHLSDEEMLEVSKPYLEKFAREEEINERKEWFIRLLRAIKDRVEELSQIPELIEFFFVEPEIKVELSDEVKQVYSELVKEIENIENWDENNIYQAFKNAMKKGKVKGKDFYMNLRIVLTGREEGPELIDIVYLLGKKNIVKRIQKQLG</sequence>
<dbReference type="Gene3D" id="3.40.50.620">
    <property type="entry name" value="HUPs"/>
    <property type="match status" value="1"/>
</dbReference>
<comment type="similarity">
    <text evidence="1 7">Belongs to the class-I aminoacyl-tRNA synthetase family. Glutamate--tRNA ligase type 1 subfamily.</text>
</comment>
<gene>
    <name evidence="7" type="primary">gltX</name>
    <name evidence="10" type="ORF">HNP65_001790</name>
</gene>
<dbReference type="SUPFAM" id="SSF48163">
    <property type="entry name" value="An anticodon-binding domain of class I aminoacyl-tRNA synthetases"/>
    <property type="match status" value="1"/>
</dbReference>
<dbReference type="GO" id="GO:0008270">
    <property type="term" value="F:zinc ion binding"/>
    <property type="evidence" value="ECO:0007669"/>
    <property type="project" value="InterPro"/>
</dbReference>
<evidence type="ECO:0000256" key="6">
    <source>
        <dbReference type="ARBA" id="ARBA00023146"/>
    </source>
</evidence>
<dbReference type="Pfam" id="PF00749">
    <property type="entry name" value="tRNA-synt_1c"/>
    <property type="match status" value="1"/>
</dbReference>
<dbReference type="InterPro" id="IPR001412">
    <property type="entry name" value="aa-tRNA-synth_I_CS"/>
</dbReference>
<comment type="caution">
    <text evidence="10">The sequence shown here is derived from an EMBL/GenBank/DDBJ whole genome shotgun (WGS) entry which is preliminary data.</text>
</comment>
<dbReference type="Gene3D" id="1.10.10.350">
    <property type="match status" value="1"/>
</dbReference>
<dbReference type="EC" id="6.1.1.17" evidence="7"/>
<dbReference type="InterPro" id="IPR049940">
    <property type="entry name" value="GluQ/Sye"/>
</dbReference>
<dbReference type="NCBIfam" id="TIGR00464">
    <property type="entry name" value="gltX_bact"/>
    <property type="match status" value="1"/>
</dbReference>